<dbReference type="GO" id="GO:0015661">
    <property type="term" value="F:L-lysine efflux transmembrane transporter activity"/>
    <property type="evidence" value="ECO:0007669"/>
    <property type="project" value="InterPro"/>
</dbReference>
<proteinExistence type="predicted"/>
<protein>
    <submittedName>
        <fullName evidence="2">Lysine exporter LysO family protein</fullName>
    </submittedName>
</protein>
<dbReference type="AlphaFoldDB" id="A0A9D9IQ97"/>
<accession>A0A9D9IQ97</accession>
<keyword evidence="1" id="KW-0472">Membrane</keyword>
<dbReference type="PANTHER" id="PTHR35804">
    <property type="entry name" value="LYSINE EXPORTER LYSO"/>
    <property type="match status" value="1"/>
</dbReference>
<dbReference type="Pfam" id="PF03956">
    <property type="entry name" value="Lys_export"/>
    <property type="match status" value="1"/>
</dbReference>
<dbReference type="Proteomes" id="UP000823598">
    <property type="component" value="Unassembled WGS sequence"/>
</dbReference>
<dbReference type="EMBL" id="JADIMC010000032">
    <property type="protein sequence ID" value="MBO8475841.1"/>
    <property type="molecule type" value="Genomic_DNA"/>
</dbReference>
<evidence type="ECO:0000313" key="3">
    <source>
        <dbReference type="Proteomes" id="UP000823598"/>
    </source>
</evidence>
<dbReference type="PANTHER" id="PTHR35804:SF1">
    <property type="entry name" value="LYSINE EXPORTER LYSO"/>
    <property type="match status" value="1"/>
</dbReference>
<feature type="transmembrane region" description="Helical" evidence="1">
    <location>
        <begin position="32"/>
        <end position="51"/>
    </location>
</feature>
<reference evidence="2" key="1">
    <citation type="submission" date="2020-10" db="EMBL/GenBank/DDBJ databases">
        <authorList>
            <person name="Gilroy R."/>
        </authorList>
    </citation>
    <scope>NUCLEOTIDE SEQUENCE</scope>
    <source>
        <strain evidence="2">6919</strain>
    </source>
</reference>
<feature type="transmembrane region" description="Helical" evidence="1">
    <location>
        <begin position="188"/>
        <end position="207"/>
    </location>
</feature>
<keyword evidence="1" id="KW-1133">Transmembrane helix</keyword>
<evidence type="ECO:0000256" key="1">
    <source>
        <dbReference type="SAM" id="Phobius"/>
    </source>
</evidence>
<dbReference type="InterPro" id="IPR005642">
    <property type="entry name" value="LysO"/>
</dbReference>
<dbReference type="GO" id="GO:0005886">
    <property type="term" value="C:plasma membrane"/>
    <property type="evidence" value="ECO:0007669"/>
    <property type="project" value="TreeGrafter"/>
</dbReference>
<sequence length="208" mass="21592">MKWILTVIAFFCAGIAVGLSGAVPDAWLTSDVSTIILYILIIQVGLGIGMSDSIGKIFKSLDLSALLVPVATVAGSLAFAALLSVVLNGFSATECMALGSGFGYYSLSSVLISEIKEPIAGVQKAAELGMLALLANIFRELIAIGLAPYLSNKFGRLSTVSAAGVTSMDVLLPTIVRYSGKETVPAALINGIVLEILTPILVCYFASL</sequence>
<evidence type="ECO:0000313" key="2">
    <source>
        <dbReference type="EMBL" id="MBO8475841.1"/>
    </source>
</evidence>
<gene>
    <name evidence="2" type="ORF">IAB88_02475</name>
</gene>
<comment type="caution">
    <text evidence="2">The sequence shown here is derived from an EMBL/GenBank/DDBJ whole genome shotgun (WGS) entry which is preliminary data.</text>
</comment>
<organism evidence="2 3">
    <name type="scientific">Candidatus Limisoma faecipullorum</name>
    <dbReference type="NCBI Taxonomy" id="2840854"/>
    <lineage>
        <taxon>Bacteria</taxon>
        <taxon>Pseudomonadati</taxon>
        <taxon>Bacteroidota</taxon>
        <taxon>Bacteroidia</taxon>
        <taxon>Bacteroidales</taxon>
        <taxon>Candidatus Limisoma</taxon>
    </lineage>
</organism>
<reference evidence="2" key="2">
    <citation type="journal article" date="2021" name="PeerJ">
        <title>Extensive microbial diversity within the chicken gut microbiome revealed by metagenomics and culture.</title>
        <authorList>
            <person name="Gilroy R."/>
            <person name="Ravi A."/>
            <person name="Getino M."/>
            <person name="Pursley I."/>
            <person name="Horton D.L."/>
            <person name="Alikhan N.F."/>
            <person name="Baker D."/>
            <person name="Gharbi K."/>
            <person name="Hall N."/>
            <person name="Watson M."/>
            <person name="Adriaenssens E.M."/>
            <person name="Foster-Nyarko E."/>
            <person name="Jarju S."/>
            <person name="Secka A."/>
            <person name="Antonio M."/>
            <person name="Oren A."/>
            <person name="Chaudhuri R.R."/>
            <person name="La Ragione R."/>
            <person name="Hildebrand F."/>
            <person name="Pallen M.J."/>
        </authorList>
    </citation>
    <scope>NUCLEOTIDE SEQUENCE</scope>
    <source>
        <strain evidence="2">6919</strain>
    </source>
</reference>
<name>A0A9D9IQ97_9BACT</name>
<keyword evidence="1" id="KW-0812">Transmembrane</keyword>
<feature type="transmembrane region" description="Helical" evidence="1">
    <location>
        <begin position="63"/>
        <end position="83"/>
    </location>
</feature>